<comment type="similarity">
    <text evidence="1">Belongs to the bacterial ribosomal protein bL28 family.</text>
</comment>
<reference evidence="5 6" key="1">
    <citation type="submission" date="2024-09" db="EMBL/GenBank/DDBJ databases">
        <title>Chromosome-scale assembly of Riccia fluitans.</title>
        <authorList>
            <person name="Paukszto L."/>
            <person name="Sawicki J."/>
            <person name="Karawczyk K."/>
            <person name="Piernik-Szablinska J."/>
            <person name="Szczecinska M."/>
            <person name="Mazdziarz M."/>
        </authorList>
    </citation>
    <scope>NUCLEOTIDE SEQUENCE [LARGE SCALE GENOMIC DNA]</scope>
    <source>
        <strain evidence="5">Rf_01</strain>
        <tissue evidence="5">Aerial parts of the thallus</tissue>
    </source>
</reference>
<dbReference type="InterPro" id="IPR037147">
    <property type="entry name" value="Ribosomal_bL28_sf"/>
</dbReference>
<dbReference type="PANTHER" id="PTHR13528:SF2">
    <property type="entry name" value="LARGE RIBOSOMAL SUBUNIT PROTEIN BL28M"/>
    <property type="match status" value="1"/>
</dbReference>
<evidence type="ECO:0000313" key="6">
    <source>
        <dbReference type="Proteomes" id="UP001605036"/>
    </source>
</evidence>
<evidence type="ECO:0000256" key="3">
    <source>
        <dbReference type="ARBA" id="ARBA00023274"/>
    </source>
</evidence>
<dbReference type="EMBL" id="JBHFFA010000002">
    <property type="protein sequence ID" value="KAL2643856.1"/>
    <property type="molecule type" value="Genomic_DNA"/>
</dbReference>
<protein>
    <recommendedName>
        <fullName evidence="4">Large ribosomal subunit protein bL28m</fullName>
    </recommendedName>
</protein>
<dbReference type="InterPro" id="IPR026569">
    <property type="entry name" value="Ribosomal_bL28"/>
</dbReference>
<comment type="caution">
    <text evidence="5">The sequence shown here is derived from an EMBL/GenBank/DDBJ whole genome shotgun (WGS) entry which is preliminary data.</text>
</comment>
<dbReference type="SUPFAM" id="SSF143800">
    <property type="entry name" value="L28p-like"/>
    <property type="match status" value="1"/>
</dbReference>
<organism evidence="5 6">
    <name type="scientific">Riccia fluitans</name>
    <dbReference type="NCBI Taxonomy" id="41844"/>
    <lineage>
        <taxon>Eukaryota</taxon>
        <taxon>Viridiplantae</taxon>
        <taxon>Streptophyta</taxon>
        <taxon>Embryophyta</taxon>
        <taxon>Marchantiophyta</taxon>
        <taxon>Marchantiopsida</taxon>
        <taxon>Marchantiidae</taxon>
        <taxon>Marchantiales</taxon>
        <taxon>Ricciaceae</taxon>
        <taxon>Riccia</taxon>
    </lineage>
</organism>
<evidence type="ECO:0000256" key="1">
    <source>
        <dbReference type="ARBA" id="ARBA00008760"/>
    </source>
</evidence>
<gene>
    <name evidence="5" type="ORF">R1flu_011443</name>
</gene>
<accession>A0ABD1Z7V3</accession>
<dbReference type="GO" id="GO:1990904">
    <property type="term" value="C:ribonucleoprotein complex"/>
    <property type="evidence" value="ECO:0007669"/>
    <property type="project" value="UniProtKB-KW"/>
</dbReference>
<evidence type="ECO:0000313" key="5">
    <source>
        <dbReference type="EMBL" id="KAL2643856.1"/>
    </source>
</evidence>
<keyword evidence="2" id="KW-0689">Ribosomal protein</keyword>
<dbReference type="InterPro" id="IPR034704">
    <property type="entry name" value="Ribosomal_bL28/bL31-like_sf"/>
</dbReference>
<keyword evidence="6" id="KW-1185">Reference proteome</keyword>
<dbReference type="HAMAP" id="MF_00373">
    <property type="entry name" value="Ribosomal_bL28"/>
    <property type="match status" value="1"/>
</dbReference>
<proteinExistence type="inferred from homology"/>
<evidence type="ECO:0000256" key="4">
    <source>
        <dbReference type="ARBA" id="ARBA00035269"/>
    </source>
</evidence>
<dbReference type="Gene3D" id="2.30.170.40">
    <property type="entry name" value="Ribosomal protein L28/L24"/>
    <property type="match status" value="1"/>
</dbReference>
<sequence>MSSRVVTVMNRAKRGLYAGRHIQFGNKVSEDGGNKSRRTWKPNVQTKRLFSLALDKYIRVNITTHALRCIDKAGGIDEYLLNIPDRKLENDIALFWKQQIAAVYERLANVEIAIPVQNPEESAFSMERSRPPNDKSRVSNFFLTFGQTDKYPRSATFIAAASFKQEVQIYTCYLMSVSKT</sequence>
<dbReference type="FunFam" id="2.30.170.40:FF:000003">
    <property type="entry name" value="54S ribosomal protein L24"/>
    <property type="match status" value="1"/>
</dbReference>
<dbReference type="GO" id="GO:0005840">
    <property type="term" value="C:ribosome"/>
    <property type="evidence" value="ECO:0007669"/>
    <property type="project" value="UniProtKB-KW"/>
</dbReference>
<dbReference type="AlphaFoldDB" id="A0ABD1Z7V3"/>
<dbReference type="Proteomes" id="UP001605036">
    <property type="component" value="Unassembled WGS sequence"/>
</dbReference>
<dbReference type="PANTHER" id="PTHR13528">
    <property type="entry name" value="39S RIBOSOMAL PROTEIN L28, MITOCHONDRIAL"/>
    <property type="match status" value="1"/>
</dbReference>
<keyword evidence="3" id="KW-0687">Ribonucleoprotein</keyword>
<name>A0ABD1Z7V3_9MARC</name>
<dbReference type="Pfam" id="PF00830">
    <property type="entry name" value="Ribosomal_L28"/>
    <property type="match status" value="1"/>
</dbReference>
<evidence type="ECO:0000256" key="2">
    <source>
        <dbReference type="ARBA" id="ARBA00022980"/>
    </source>
</evidence>